<keyword evidence="1" id="KW-0472">Membrane</keyword>
<gene>
    <name evidence="2" type="ORF">CA54_56280</name>
</gene>
<dbReference type="AlphaFoldDB" id="A0A5C6B4Y1"/>
<name>A0A5C6B4Y1_9PLAN</name>
<evidence type="ECO:0008006" key="4">
    <source>
        <dbReference type="Google" id="ProtNLM"/>
    </source>
</evidence>
<evidence type="ECO:0000313" key="2">
    <source>
        <dbReference type="EMBL" id="TWU07223.1"/>
    </source>
</evidence>
<comment type="caution">
    <text evidence="2">The sequence shown here is derived from an EMBL/GenBank/DDBJ whole genome shotgun (WGS) entry which is preliminary data.</text>
</comment>
<keyword evidence="1" id="KW-0812">Transmembrane</keyword>
<proteinExistence type="predicted"/>
<evidence type="ECO:0000256" key="1">
    <source>
        <dbReference type="SAM" id="Phobius"/>
    </source>
</evidence>
<dbReference type="RefSeq" id="WP_146374021.1">
    <property type="nucleotide sequence ID" value="NZ_SJPP01000003.1"/>
</dbReference>
<dbReference type="OrthoDB" id="296783at2"/>
<sequence>MTAQNHGNTSAAESNQTPRRDVSRYLLPASLAVFGLVALSAIVSWGVYEYFPFFPLPEDQKGNLSDDSVRKFLELVEADNYDAARKLFYGPSKRIGEPRTFEEFCAGYKRIDPPKCKISMARKGKSGFWTVRVDFEEEANQTYVFFGLKIVDGEWRMERGYSW</sequence>
<protein>
    <recommendedName>
        <fullName evidence="4">Lumazine-binding domain protein</fullName>
    </recommendedName>
</protein>
<organism evidence="2 3">
    <name type="scientific">Symmachiella macrocystis</name>
    <dbReference type="NCBI Taxonomy" id="2527985"/>
    <lineage>
        <taxon>Bacteria</taxon>
        <taxon>Pseudomonadati</taxon>
        <taxon>Planctomycetota</taxon>
        <taxon>Planctomycetia</taxon>
        <taxon>Planctomycetales</taxon>
        <taxon>Planctomycetaceae</taxon>
        <taxon>Symmachiella</taxon>
    </lineage>
</organism>
<feature type="transmembrane region" description="Helical" evidence="1">
    <location>
        <begin position="25"/>
        <end position="48"/>
    </location>
</feature>
<keyword evidence="1" id="KW-1133">Transmembrane helix</keyword>
<dbReference type="Proteomes" id="UP000320735">
    <property type="component" value="Unassembled WGS sequence"/>
</dbReference>
<evidence type="ECO:0000313" key="3">
    <source>
        <dbReference type="Proteomes" id="UP000320735"/>
    </source>
</evidence>
<dbReference type="EMBL" id="SJPP01000003">
    <property type="protein sequence ID" value="TWU07223.1"/>
    <property type="molecule type" value="Genomic_DNA"/>
</dbReference>
<accession>A0A5C6B4Y1</accession>
<keyword evidence="3" id="KW-1185">Reference proteome</keyword>
<reference evidence="2 3" key="1">
    <citation type="submission" date="2019-02" db="EMBL/GenBank/DDBJ databases">
        <title>Deep-cultivation of Planctomycetes and their phenomic and genomic characterization uncovers novel biology.</title>
        <authorList>
            <person name="Wiegand S."/>
            <person name="Jogler M."/>
            <person name="Boedeker C."/>
            <person name="Pinto D."/>
            <person name="Vollmers J."/>
            <person name="Rivas-Marin E."/>
            <person name="Kohn T."/>
            <person name="Peeters S.H."/>
            <person name="Heuer A."/>
            <person name="Rast P."/>
            <person name="Oberbeckmann S."/>
            <person name="Bunk B."/>
            <person name="Jeske O."/>
            <person name="Meyerdierks A."/>
            <person name="Storesund J.E."/>
            <person name="Kallscheuer N."/>
            <person name="Luecker S."/>
            <person name="Lage O.M."/>
            <person name="Pohl T."/>
            <person name="Merkel B.J."/>
            <person name="Hornburger P."/>
            <person name="Mueller R.-W."/>
            <person name="Bruemmer F."/>
            <person name="Labrenz M."/>
            <person name="Spormann A.M."/>
            <person name="Op Den Camp H."/>
            <person name="Overmann J."/>
            <person name="Amann R."/>
            <person name="Jetten M.S.M."/>
            <person name="Mascher T."/>
            <person name="Medema M.H."/>
            <person name="Devos D.P."/>
            <person name="Kaster A.-K."/>
            <person name="Ovreas L."/>
            <person name="Rohde M."/>
            <person name="Galperin M.Y."/>
            <person name="Jogler C."/>
        </authorList>
    </citation>
    <scope>NUCLEOTIDE SEQUENCE [LARGE SCALE GENOMIC DNA]</scope>
    <source>
        <strain evidence="2 3">CA54</strain>
    </source>
</reference>